<keyword evidence="1" id="KW-0812">Transmembrane</keyword>
<keyword evidence="3" id="KW-1185">Reference proteome</keyword>
<feature type="transmembrane region" description="Helical" evidence="1">
    <location>
        <begin position="58"/>
        <end position="77"/>
    </location>
</feature>
<evidence type="ECO:0000313" key="3">
    <source>
        <dbReference type="Proteomes" id="UP000663499"/>
    </source>
</evidence>
<dbReference type="Proteomes" id="UP000663499">
    <property type="component" value="Chromosome"/>
</dbReference>
<dbReference type="AlphaFoldDB" id="A0A974XF11"/>
<accession>A0A974XF11</accession>
<name>A0A974XF11_9FIRM</name>
<sequence length="322" mass="35646">MNQKKFAGLLFLEAVFCLLLYGAPLSMAKIFTSSMAVPFEPIGLFLRYLSLSGNTGNIIALLLYAVTSLIPLLGLLIMVRKRKLLVEDLLLFVLSGLLFFILYWFINPGELHLHLGGSIPDAIGKTLAGGTFYSILCAYVVIRLLRSFFTAKKGDLHRHLTILLYALNIALIFVAFGSLFGGYITNLASLKSGNTDPDRQLFLSYVFLFFQYLLHALPYLLNVLVVFAAQELLGQMKENRHSDQVVAAAEKLSKIAAGSLILITALNGAFNLVQLIFAKSIRSINSVVPIPLFSIAFVLAAVILSQYIKENKQLQEDNDMFI</sequence>
<feature type="transmembrane region" description="Helical" evidence="1">
    <location>
        <begin position="205"/>
        <end position="234"/>
    </location>
</feature>
<keyword evidence="1" id="KW-1133">Transmembrane helix</keyword>
<evidence type="ECO:0008006" key="4">
    <source>
        <dbReference type="Google" id="ProtNLM"/>
    </source>
</evidence>
<feature type="transmembrane region" description="Helical" evidence="1">
    <location>
        <begin position="126"/>
        <end position="142"/>
    </location>
</feature>
<organism evidence="2 3">
    <name type="scientific">Alkalibacter rhizosphaerae</name>
    <dbReference type="NCBI Taxonomy" id="2815577"/>
    <lineage>
        <taxon>Bacteria</taxon>
        <taxon>Bacillati</taxon>
        <taxon>Bacillota</taxon>
        <taxon>Clostridia</taxon>
        <taxon>Eubacteriales</taxon>
        <taxon>Eubacteriaceae</taxon>
        <taxon>Alkalibacter</taxon>
    </lineage>
</organism>
<dbReference type="EMBL" id="CP071444">
    <property type="protein sequence ID" value="QSX08496.1"/>
    <property type="molecule type" value="Genomic_DNA"/>
</dbReference>
<feature type="transmembrane region" description="Helical" evidence="1">
    <location>
        <begin position="255"/>
        <end position="277"/>
    </location>
</feature>
<feature type="transmembrane region" description="Helical" evidence="1">
    <location>
        <begin position="162"/>
        <end position="185"/>
    </location>
</feature>
<keyword evidence="1" id="KW-0472">Membrane</keyword>
<evidence type="ECO:0000313" key="2">
    <source>
        <dbReference type="EMBL" id="QSX08496.1"/>
    </source>
</evidence>
<feature type="transmembrane region" description="Helical" evidence="1">
    <location>
        <begin position="283"/>
        <end position="304"/>
    </location>
</feature>
<gene>
    <name evidence="2" type="ORF">J0B03_12060</name>
</gene>
<reference evidence="2" key="1">
    <citation type="submission" date="2021-03" db="EMBL/GenBank/DDBJ databases">
        <title>Alkalibacter marinus sp. nov., isolated from tidal flat sediment.</title>
        <authorList>
            <person name="Namirimu T."/>
            <person name="Yang J.-A."/>
            <person name="Yang S.-H."/>
            <person name="Kim Y.-J."/>
            <person name="Kwon K.K."/>
        </authorList>
    </citation>
    <scope>NUCLEOTIDE SEQUENCE</scope>
    <source>
        <strain evidence="2">ES005</strain>
    </source>
</reference>
<proteinExistence type="predicted"/>
<protein>
    <recommendedName>
        <fullName evidence="4">DUF2975 domain-containing protein</fullName>
    </recommendedName>
</protein>
<feature type="transmembrane region" description="Helical" evidence="1">
    <location>
        <begin position="89"/>
        <end position="106"/>
    </location>
</feature>
<dbReference type="RefSeq" id="WP_207299837.1">
    <property type="nucleotide sequence ID" value="NZ_CP071444.1"/>
</dbReference>
<dbReference type="KEGG" id="alka:J0B03_12060"/>
<evidence type="ECO:0000256" key="1">
    <source>
        <dbReference type="SAM" id="Phobius"/>
    </source>
</evidence>